<dbReference type="PANTHER" id="PTHR44916">
    <property type="entry name" value="CHAPERONE DNAJ-DOMAIN SUPERFAMILY PROTEIN-RELATED"/>
    <property type="match status" value="1"/>
</dbReference>
<name>A0A118JY47_CYNCS</name>
<reference evidence="1 2" key="1">
    <citation type="journal article" date="2016" name="Sci. Rep.">
        <title>The genome sequence of the outbreeding globe artichoke constructed de novo incorporating a phase-aware low-pass sequencing strategy of F1 progeny.</title>
        <authorList>
            <person name="Scaglione D."/>
            <person name="Reyes-Chin-Wo S."/>
            <person name="Acquadro A."/>
            <person name="Froenicke L."/>
            <person name="Portis E."/>
            <person name="Beitel C."/>
            <person name="Tirone M."/>
            <person name="Mauro R."/>
            <person name="Lo Monaco A."/>
            <person name="Mauromicale G."/>
            <person name="Faccioli P."/>
            <person name="Cattivelli L."/>
            <person name="Rieseberg L."/>
            <person name="Michelmore R."/>
            <person name="Lanteri S."/>
        </authorList>
    </citation>
    <scope>NUCLEOTIDE SEQUENCE [LARGE SCALE GENOMIC DNA]</scope>
    <source>
        <strain evidence="1">2C</strain>
    </source>
</reference>
<dbReference type="EMBL" id="LEKV01003850">
    <property type="protein sequence ID" value="KVH97197.1"/>
    <property type="molecule type" value="Genomic_DNA"/>
</dbReference>
<comment type="caution">
    <text evidence="1">The sequence shown here is derived from an EMBL/GenBank/DDBJ whole genome shotgun (WGS) entry which is preliminary data.</text>
</comment>
<protein>
    <submittedName>
        <fullName evidence="1">Uncharacterized protein</fullName>
    </submittedName>
</protein>
<sequence length="65" mass="7482">SKRELDDLYTIISQRQSERKGRLDAIFSSVDGKYGGDEPSSELTDKEFEAAREKLKKRKGFKKSK</sequence>
<organism evidence="1 2">
    <name type="scientific">Cynara cardunculus var. scolymus</name>
    <name type="common">Globe artichoke</name>
    <name type="synonym">Cynara scolymus</name>
    <dbReference type="NCBI Taxonomy" id="59895"/>
    <lineage>
        <taxon>Eukaryota</taxon>
        <taxon>Viridiplantae</taxon>
        <taxon>Streptophyta</taxon>
        <taxon>Embryophyta</taxon>
        <taxon>Tracheophyta</taxon>
        <taxon>Spermatophyta</taxon>
        <taxon>Magnoliopsida</taxon>
        <taxon>eudicotyledons</taxon>
        <taxon>Gunneridae</taxon>
        <taxon>Pentapetalae</taxon>
        <taxon>asterids</taxon>
        <taxon>campanulids</taxon>
        <taxon>Asterales</taxon>
        <taxon>Asteraceae</taxon>
        <taxon>Carduoideae</taxon>
        <taxon>Cardueae</taxon>
        <taxon>Carduinae</taxon>
        <taxon>Cynara</taxon>
    </lineage>
</organism>
<dbReference type="AlphaFoldDB" id="A0A118JY47"/>
<dbReference type="InterPro" id="IPR042977">
    <property type="entry name" value="AtJ6-like"/>
</dbReference>
<proteinExistence type="predicted"/>
<dbReference type="Gramene" id="KVH97197">
    <property type="protein sequence ID" value="KVH97197"/>
    <property type="gene ID" value="Ccrd_000709"/>
</dbReference>
<accession>A0A118JY47</accession>
<dbReference type="PANTHER" id="PTHR44916:SF1">
    <property type="entry name" value="CHAPERONE DNAJ-DOMAIN SUPERFAMILY PROTEIN-RELATED"/>
    <property type="match status" value="1"/>
</dbReference>
<dbReference type="Proteomes" id="UP000243975">
    <property type="component" value="Unassembled WGS sequence"/>
</dbReference>
<keyword evidence="2" id="KW-1185">Reference proteome</keyword>
<feature type="non-terminal residue" evidence="1">
    <location>
        <position position="65"/>
    </location>
</feature>
<evidence type="ECO:0000313" key="1">
    <source>
        <dbReference type="EMBL" id="KVH97197.1"/>
    </source>
</evidence>
<gene>
    <name evidence="1" type="ORF">Ccrd_000709</name>
</gene>
<evidence type="ECO:0000313" key="2">
    <source>
        <dbReference type="Proteomes" id="UP000243975"/>
    </source>
</evidence>
<feature type="non-terminal residue" evidence="1">
    <location>
        <position position="1"/>
    </location>
</feature>